<name>A0ABV8TUQ6_9ACTN</name>
<dbReference type="InterPro" id="IPR028082">
    <property type="entry name" value="Peripla_BP_I"/>
</dbReference>
<dbReference type="Proteomes" id="UP001595823">
    <property type="component" value="Unassembled WGS sequence"/>
</dbReference>
<dbReference type="PANTHER" id="PTHR30146:SF109">
    <property type="entry name" value="HTH-TYPE TRANSCRIPTIONAL REGULATOR GALS"/>
    <property type="match status" value="1"/>
</dbReference>
<evidence type="ECO:0000256" key="3">
    <source>
        <dbReference type="ARBA" id="ARBA00023163"/>
    </source>
</evidence>
<keyword evidence="1" id="KW-0805">Transcription regulation</keyword>
<feature type="domain" description="HTH lacI-type" evidence="5">
    <location>
        <begin position="26"/>
        <end position="80"/>
    </location>
</feature>
<evidence type="ECO:0000259" key="5">
    <source>
        <dbReference type="PROSITE" id="PS50932"/>
    </source>
</evidence>
<keyword evidence="7" id="KW-1185">Reference proteome</keyword>
<keyword evidence="2 6" id="KW-0238">DNA-binding</keyword>
<dbReference type="Pfam" id="PF13377">
    <property type="entry name" value="Peripla_BP_3"/>
    <property type="match status" value="1"/>
</dbReference>
<dbReference type="InterPro" id="IPR046335">
    <property type="entry name" value="LacI/GalR-like_sensor"/>
</dbReference>
<dbReference type="SUPFAM" id="SSF47413">
    <property type="entry name" value="lambda repressor-like DNA-binding domains"/>
    <property type="match status" value="1"/>
</dbReference>
<dbReference type="Gene3D" id="1.10.260.40">
    <property type="entry name" value="lambda repressor-like DNA-binding domains"/>
    <property type="match status" value="1"/>
</dbReference>
<dbReference type="EMBL" id="JBHSDK010000003">
    <property type="protein sequence ID" value="MFC4334205.1"/>
    <property type="molecule type" value="Genomic_DNA"/>
</dbReference>
<dbReference type="SUPFAM" id="SSF53822">
    <property type="entry name" value="Periplasmic binding protein-like I"/>
    <property type="match status" value="1"/>
</dbReference>
<feature type="region of interest" description="Disordered" evidence="4">
    <location>
        <begin position="1"/>
        <end position="27"/>
    </location>
</feature>
<dbReference type="CDD" id="cd01392">
    <property type="entry name" value="HTH_LacI"/>
    <property type="match status" value="1"/>
</dbReference>
<organism evidence="6 7">
    <name type="scientific">Salininema proteolyticum</name>
    <dbReference type="NCBI Taxonomy" id="1607685"/>
    <lineage>
        <taxon>Bacteria</taxon>
        <taxon>Bacillati</taxon>
        <taxon>Actinomycetota</taxon>
        <taxon>Actinomycetes</taxon>
        <taxon>Glycomycetales</taxon>
        <taxon>Glycomycetaceae</taxon>
        <taxon>Salininema</taxon>
    </lineage>
</organism>
<sequence length="358" mass="38162">MTDSPAQAAKDPGGPRTARATRRERPTLDTVARHAGVGRGTVSRVVNETGSVSERSREAVLAAVEELGYVPNHAARSLVTRRTGAVALVVTESQERLWSEPYFAGIVRGITEQLGEDDIRLMLTFEPRDGSRAKLESYLLGHHVDGVMMVSGHGADPLPERLENAGVPTVLCGVPIGLSPVSFVDCDNRSGAREATDYLARRGHEAIACITGPQDMSVGVDRLAGYRDALRGRRLKVVEERIAVADEFGEAAGVAAMRRIFEADPGVTAVFAASDPLAIGAIRAARDRGRDVPSGLAVVGFDDSPLAEMSEPPLTTVHQPTETLGREMARLLIGRIRGEETGPLVTILGTHLVERGSA</sequence>
<dbReference type="GO" id="GO:0003677">
    <property type="term" value="F:DNA binding"/>
    <property type="evidence" value="ECO:0007669"/>
    <property type="project" value="UniProtKB-KW"/>
</dbReference>
<dbReference type="Pfam" id="PF00356">
    <property type="entry name" value="LacI"/>
    <property type="match status" value="1"/>
</dbReference>
<dbReference type="InterPro" id="IPR000843">
    <property type="entry name" value="HTH_LacI"/>
</dbReference>
<dbReference type="SMART" id="SM00354">
    <property type="entry name" value="HTH_LACI"/>
    <property type="match status" value="1"/>
</dbReference>
<reference evidence="7" key="1">
    <citation type="journal article" date="2019" name="Int. J. Syst. Evol. Microbiol.">
        <title>The Global Catalogue of Microorganisms (GCM) 10K type strain sequencing project: providing services to taxonomists for standard genome sequencing and annotation.</title>
        <authorList>
            <consortium name="The Broad Institute Genomics Platform"/>
            <consortium name="The Broad Institute Genome Sequencing Center for Infectious Disease"/>
            <person name="Wu L."/>
            <person name="Ma J."/>
        </authorList>
    </citation>
    <scope>NUCLEOTIDE SEQUENCE [LARGE SCALE GENOMIC DNA]</scope>
    <source>
        <strain evidence="7">IBRC-M 10908</strain>
    </source>
</reference>
<dbReference type="CDD" id="cd06267">
    <property type="entry name" value="PBP1_LacI_sugar_binding-like"/>
    <property type="match status" value="1"/>
</dbReference>
<accession>A0ABV8TUQ6</accession>
<gene>
    <name evidence="6" type="ORF">ACFPET_03235</name>
</gene>
<dbReference type="PANTHER" id="PTHR30146">
    <property type="entry name" value="LACI-RELATED TRANSCRIPTIONAL REPRESSOR"/>
    <property type="match status" value="1"/>
</dbReference>
<comment type="caution">
    <text evidence="6">The sequence shown here is derived from an EMBL/GenBank/DDBJ whole genome shotgun (WGS) entry which is preliminary data.</text>
</comment>
<proteinExistence type="predicted"/>
<evidence type="ECO:0000313" key="7">
    <source>
        <dbReference type="Proteomes" id="UP001595823"/>
    </source>
</evidence>
<evidence type="ECO:0000256" key="4">
    <source>
        <dbReference type="SAM" id="MobiDB-lite"/>
    </source>
</evidence>
<evidence type="ECO:0000256" key="1">
    <source>
        <dbReference type="ARBA" id="ARBA00023015"/>
    </source>
</evidence>
<dbReference type="RefSeq" id="WP_380617941.1">
    <property type="nucleotide sequence ID" value="NZ_JBHSDK010000003.1"/>
</dbReference>
<dbReference type="PROSITE" id="PS50932">
    <property type="entry name" value="HTH_LACI_2"/>
    <property type="match status" value="1"/>
</dbReference>
<evidence type="ECO:0000256" key="2">
    <source>
        <dbReference type="ARBA" id="ARBA00023125"/>
    </source>
</evidence>
<dbReference type="Gene3D" id="3.40.50.2300">
    <property type="match status" value="2"/>
</dbReference>
<dbReference type="InterPro" id="IPR010982">
    <property type="entry name" value="Lambda_DNA-bd_dom_sf"/>
</dbReference>
<keyword evidence="3" id="KW-0804">Transcription</keyword>
<protein>
    <submittedName>
        <fullName evidence="6">LacI family DNA-binding transcriptional regulator</fullName>
    </submittedName>
</protein>
<evidence type="ECO:0000313" key="6">
    <source>
        <dbReference type="EMBL" id="MFC4334205.1"/>
    </source>
</evidence>